<dbReference type="RefSeq" id="WP_184750284.1">
    <property type="nucleotide sequence ID" value="NZ_BAAAJR010000010.1"/>
</dbReference>
<dbReference type="AlphaFoldDB" id="A0A7X0KUF7"/>
<evidence type="ECO:0000313" key="2">
    <source>
        <dbReference type="Proteomes" id="UP000537775"/>
    </source>
</evidence>
<dbReference type="EMBL" id="JACHML010000001">
    <property type="protein sequence ID" value="MBB6391112.1"/>
    <property type="molecule type" value="Genomic_DNA"/>
</dbReference>
<gene>
    <name evidence="1" type="ORF">HD594_001425</name>
</gene>
<organism evidence="1 2">
    <name type="scientific">Microbacterium thalassium</name>
    <dbReference type="NCBI Taxonomy" id="362649"/>
    <lineage>
        <taxon>Bacteria</taxon>
        <taxon>Bacillati</taxon>
        <taxon>Actinomycetota</taxon>
        <taxon>Actinomycetes</taxon>
        <taxon>Micrococcales</taxon>
        <taxon>Microbacteriaceae</taxon>
        <taxon>Microbacterium</taxon>
    </lineage>
</organism>
<sequence length="113" mass="13125">MGTSKRYAQHYDGLMRERLDEVRIPPCTLPHHAFGPDDIRWAKPSEKQSVWAWISWPHKPAERLAARAIGWNDRVVIVEWDDRTGTRNTVVWRNAVTLRTAGTDADPRAPRER</sequence>
<name>A0A7X0KUF7_9MICO</name>
<evidence type="ECO:0000313" key="1">
    <source>
        <dbReference type="EMBL" id="MBB6391112.1"/>
    </source>
</evidence>
<comment type="caution">
    <text evidence="1">The sequence shown here is derived from an EMBL/GenBank/DDBJ whole genome shotgun (WGS) entry which is preliminary data.</text>
</comment>
<protein>
    <submittedName>
        <fullName evidence="1">Uncharacterized protein</fullName>
    </submittedName>
</protein>
<accession>A0A7X0KUF7</accession>
<dbReference type="Proteomes" id="UP000537775">
    <property type="component" value="Unassembled WGS sequence"/>
</dbReference>
<proteinExistence type="predicted"/>
<reference evidence="1 2" key="1">
    <citation type="submission" date="2020-08" db="EMBL/GenBank/DDBJ databases">
        <title>Sequencing the genomes of 1000 actinobacteria strains.</title>
        <authorList>
            <person name="Klenk H.-P."/>
        </authorList>
    </citation>
    <scope>NUCLEOTIDE SEQUENCE [LARGE SCALE GENOMIC DNA]</scope>
    <source>
        <strain evidence="1 2">DSM 12511</strain>
    </source>
</reference>
<keyword evidence="2" id="KW-1185">Reference proteome</keyword>